<sequence length="120" mass="13176">MTKASEYHKQGYTCGEAIIKRFNEENNTDIPIALGSGMGTGFTVGSICGAAGAATAIIGYLKGRESNEETNNARQYTRELMSSIREKYGSELCKDLKKDKIGCAEIIEHTYETLNEIVKK</sequence>
<dbReference type="Pfam" id="PF09719">
    <property type="entry name" value="C_GCAxxG_C_C"/>
    <property type="match status" value="1"/>
</dbReference>
<evidence type="ECO:0000313" key="1">
    <source>
        <dbReference type="EMBL" id="MBL4931782.1"/>
    </source>
</evidence>
<dbReference type="NCBIfam" id="TIGR01909">
    <property type="entry name" value="C_GCAxxG_C_C"/>
    <property type="match status" value="1"/>
</dbReference>
<dbReference type="AlphaFoldDB" id="A0A937K3M6"/>
<dbReference type="SUPFAM" id="SSF48695">
    <property type="entry name" value="Multiheme cytochromes"/>
    <property type="match status" value="1"/>
</dbReference>
<dbReference type="InterPro" id="IPR010181">
    <property type="entry name" value="CGCAxxGCC_motif"/>
</dbReference>
<protein>
    <submittedName>
        <fullName evidence="1">C-GCAxxG-C-C family protein</fullName>
    </submittedName>
</protein>
<dbReference type="RefSeq" id="WP_202767168.1">
    <property type="nucleotide sequence ID" value="NZ_JAESWA010000022.1"/>
</dbReference>
<evidence type="ECO:0000313" key="2">
    <source>
        <dbReference type="Proteomes" id="UP000623681"/>
    </source>
</evidence>
<keyword evidence="2" id="KW-1185">Reference proteome</keyword>
<comment type="caution">
    <text evidence="1">The sequence shown here is derived from an EMBL/GenBank/DDBJ whole genome shotgun (WGS) entry which is preliminary data.</text>
</comment>
<accession>A0A937K3M6</accession>
<name>A0A937K3M6_9CLOT</name>
<dbReference type="EMBL" id="JAESWA010000022">
    <property type="protein sequence ID" value="MBL4931782.1"/>
    <property type="molecule type" value="Genomic_DNA"/>
</dbReference>
<dbReference type="Proteomes" id="UP000623681">
    <property type="component" value="Unassembled WGS sequence"/>
</dbReference>
<reference evidence="1" key="1">
    <citation type="submission" date="2021-01" db="EMBL/GenBank/DDBJ databases">
        <title>Genome public.</title>
        <authorList>
            <person name="Liu C."/>
            <person name="Sun Q."/>
        </authorList>
    </citation>
    <scope>NUCLEOTIDE SEQUENCE</scope>
    <source>
        <strain evidence="1">YIM B02565</strain>
    </source>
</reference>
<organism evidence="1 2">
    <name type="scientific">Clostridium paridis</name>
    <dbReference type="NCBI Taxonomy" id="2803863"/>
    <lineage>
        <taxon>Bacteria</taxon>
        <taxon>Bacillati</taxon>
        <taxon>Bacillota</taxon>
        <taxon>Clostridia</taxon>
        <taxon>Eubacteriales</taxon>
        <taxon>Clostridiaceae</taxon>
        <taxon>Clostridium</taxon>
    </lineage>
</organism>
<dbReference type="InterPro" id="IPR036280">
    <property type="entry name" value="Multihaem_cyt_sf"/>
</dbReference>
<gene>
    <name evidence="1" type="ORF">JK634_08200</name>
</gene>
<proteinExistence type="predicted"/>